<feature type="region of interest" description="Disordered" evidence="1">
    <location>
        <begin position="40"/>
        <end position="62"/>
    </location>
</feature>
<accession>A0ABU7AUX1</accession>
<evidence type="ECO:0000256" key="1">
    <source>
        <dbReference type="SAM" id="MobiDB-lite"/>
    </source>
</evidence>
<feature type="compositionally biased region" description="Basic and acidic residues" evidence="1">
    <location>
        <begin position="98"/>
        <end position="108"/>
    </location>
</feature>
<evidence type="ECO:0000313" key="2">
    <source>
        <dbReference type="EMBL" id="MED6242047.1"/>
    </source>
</evidence>
<feature type="region of interest" description="Disordered" evidence="1">
    <location>
        <begin position="93"/>
        <end position="115"/>
    </location>
</feature>
<evidence type="ECO:0000313" key="3">
    <source>
        <dbReference type="Proteomes" id="UP001345963"/>
    </source>
</evidence>
<dbReference type="Proteomes" id="UP001345963">
    <property type="component" value="Unassembled WGS sequence"/>
</dbReference>
<protein>
    <submittedName>
        <fullName evidence="2">Uncharacterized protein</fullName>
    </submittedName>
</protein>
<comment type="caution">
    <text evidence="2">The sequence shown here is derived from an EMBL/GenBank/DDBJ whole genome shotgun (WGS) entry which is preliminary data.</text>
</comment>
<feature type="compositionally biased region" description="Basic and acidic residues" evidence="1">
    <location>
        <begin position="40"/>
        <end position="49"/>
    </location>
</feature>
<sequence length="115" mass="13149">MSCVTSERCRLTSDDMTNVLSTTLSSPLIIDMQRDGVRQDRTEGVEKYKQVNKQKQRKTDRAGDSDCEALRVFDVPLDLFHNEMAVSSFNVLSQESTARTDPRVHPDMRLNSIRQ</sequence>
<dbReference type="EMBL" id="JAHUTI010030447">
    <property type="protein sequence ID" value="MED6242047.1"/>
    <property type="molecule type" value="Genomic_DNA"/>
</dbReference>
<reference evidence="2 3" key="1">
    <citation type="submission" date="2021-07" db="EMBL/GenBank/DDBJ databases">
        <authorList>
            <person name="Palmer J.M."/>
        </authorList>
    </citation>
    <scope>NUCLEOTIDE SEQUENCE [LARGE SCALE GENOMIC DNA]</scope>
    <source>
        <strain evidence="2 3">AT_MEX2019</strain>
        <tissue evidence="2">Muscle</tissue>
    </source>
</reference>
<name>A0ABU7AUX1_9TELE</name>
<keyword evidence="3" id="KW-1185">Reference proteome</keyword>
<organism evidence="2 3">
    <name type="scientific">Ataeniobius toweri</name>
    <dbReference type="NCBI Taxonomy" id="208326"/>
    <lineage>
        <taxon>Eukaryota</taxon>
        <taxon>Metazoa</taxon>
        <taxon>Chordata</taxon>
        <taxon>Craniata</taxon>
        <taxon>Vertebrata</taxon>
        <taxon>Euteleostomi</taxon>
        <taxon>Actinopterygii</taxon>
        <taxon>Neopterygii</taxon>
        <taxon>Teleostei</taxon>
        <taxon>Neoteleostei</taxon>
        <taxon>Acanthomorphata</taxon>
        <taxon>Ovalentaria</taxon>
        <taxon>Atherinomorphae</taxon>
        <taxon>Cyprinodontiformes</taxon>
        <taxon>Goodeidae</taxon>
        <taxon>Ataeniobius</taxon>
    </lineage>
</organism>
<proteinExistence type="predicted"/>
<gene>
    <name evidence="2" type="ORF">ATANTOWER_032307</name>
</gene>